<accession>A0A516RHL2</accession>
<dbReference type="Pfam" id="PF13370">
    <property type="entry name" value="Fer4_13"/>
    <property type="match status" value="1"/>
</dbReference>
<protein>
    <submittedName>
        <fullName evidence="1">Ferredoxin</fullName>
    </submittedName>
</protein>
<dbReference type="SUPFAM" id="SSF54862">
    <property type="entry name" value="4Fe-4S ferredoxins"/>
    <property type="match status" value="1"/>
</dbReference>
<proteinExistence type="predicted"/>
<gene>
    <name evidence="1" type="ORF">FH965_35145</name>
</gene>
<organism evidence="1 2">
    <name type="scientific">Streptomyces spectabilis</name>
    <dbReference type="NCBI Taxonomy" id="68270"/>
    <lineage>
        <taxon>Bacteria</taxon>
        <taxon>Bacillati</taxon>
        <taxon>Actinomycetota</taxon>
        <taxon>Actinomycetes</taxon>
        <taxon>Kitasatosporales</taxon>
        <taxon>Streptomycetaceae</taxon>
        <taxon>Streptomyces</taxon>
    </lineage>
</organism>
<dbReference type="Gene3D" id="3.30.70.20">
    <property type="match status" value="1"/>
</dbReference>
<dbReference type="RefSeq" id="WP_144322353.1">
    <property type="nucleotide sequence ID" value="NZ_CP040916.1"/>
</dbReference>
<evidence type="ECO:0000313" key="1">
    <source>
        <dbReference type="EMBL" id="QDQ15150.1"/>
    </source>
</evidence>
<dbReference type="AlphaFoldDB" id="A0A516RHL2"/>
<dbReference type="EMBL" id="CP040916">
    <property type="protein sequence ID" value="QDQ15150.1"/>
    <property type="molecule type" value="Genomic_DNA"/>
</dbReference>
<evidence type="ECO:0000313" key="2">
    <source>
        <dbReference type="Proteomes" id="UP000316806"/>
    </source>
</evidence>
<dbReference type="Proteomes" id="UP000316806">
    <property type="component" value="Chromosome"/>
</dbReference>
<name>A0A516RHL2_STRST</name>
<reference evidence="1 2" key="1">
    <citation type="journal article" date="2019" name="J. Ind. Microbiol. Biotechnol.">
        <title>The complete genomic sequence of Streptomyces spectabilis NRRL-2792 and identification of secondary metabolite biosynthetic gene clusters.</title>
        <authorList>
            <person name="Sinha A."/>
            <person name="Phillips-Salemka S."/>
            <person name="Niraula T.A."/>
            <person name="Short K.A."/>
            <person name="Niraula N.P."/>
        </authorList>
    </citation>
    <scope>NUCLEOTIDE SEQUENCE [LARGE SCALE GENOMIC DNA]</scope>
    <source>
        <strain evidence="1 2">NRRL 2792</strain>
    </source>
</reference>
<sequence>MPTELPLPTRLPLAGRFAIDQTCIDCRLCQDLAPENFECDVDNDVHYVCKQPETMDELECVIDALESCPTESIRYLAASTEE</sequence>